<dbReference type="Pfam" id="PF00046">
    <property type="entry name" value="Homeodomain"/>
    <property type="match status" value="1"/>
</dbReference>
<evidence type="ECO:0000256" key="1">
    <source>
        <dbReference type="ARBA" id="ARBA00004123"/>
    </source>
</evidence>
<feature type="compositionally biased region" description="Low complexity" evidence="9">
    <location>
        <begin position="357"/>
        <end position="373"/>
    </location>
</feature>
<organism evidence="11 12">
    <name type="scientific">Holothuria leucospilota</name>
    <name type="common">Black long sea cucumber</name>
    <name type="synonym">Mertensiothuria leucospilota</name>
    <dbReference type="NCBI Taxonomy" id="206669"/>
    <lineage>
        <taxon>Eukaryota</taxon>
        <taxon>Metazoa</taxon>
        <taxon>Echinodermata</taxon>
        <taxon>Eleutherozoa</taxon>
        <taxon>Echinozoa</taxon>
        <taxon>Holothuroidea</taxon>
        <taxon>Aspidochirotacea</taxon>
        <taxon>Aspidochirotida</taxon>
        <taxon>Holothuriidae</taxon>
        <taxon>Holothuria</taxon>
    </lineage>
</organism>
<evidence type="ECO:0000256" key="9">
    <source>
        <dbReference type="SAM" id="MobiDB-lite"/>
    </source>
</evidence>
<evidence type="ECO:0000256" key="3">
    <source>
        <dbReference type="ARBA" id="ARBA00023125"/>
    </source>
</evidence>
<evidence type="ECO:0000256" key="8">
    <source>
        <dbReference type="RuleBase" id="RU000682"/>
    </source>
</evidence>
<proteinExistence type="inferred from homology"/>
<dbReference type="CDD" id="cd00086">
    <property type="entry name" value="homeodomain"/>
    <property type="match status" value="1"/>
</dbReference>
<gene>
    <name evidence="11" type="ORF">HOLleu_19822</name>
</gene>
<dbReference type="PANTHER" id="PTHR46294:SF4">
    <property type="entry name" value="SEGMENTATION PROTEIN EVEN-SKIPPED"/>
    <property type="match status" value="1"/>
</dbReference>
<sequence>MTDMLFRSPERLAIPSVAANQEPALPNAGEATNVTYHYPHLPAYLPSSWRYPNFTNRPGDDNLKGDTSERKSPVSASSPSSVLSVPSGLVSHQPDPTLGRGKRSFETVTEEDKPVETIEKSPSPPKRLKVEEDTRMNKTDSPPIVHKSSPEGSPLSAYDNHGILDGGDNSQIRRYRTAFTREQIGRLEEEFLRENYVSRPKRCELAASLNLPESTIKVWFQNRRMKDKRQRMSLAACHWPHHLPTIDPHFYSLLLSGRIPYPCHSAVSPHLNYYPQPLPATANPSYTAMDAYALQLRERAELVRALSAHPYAPGSIPLGTDVIANPTAYRANATLSLSGGTYTCSCHHAHLPHTHSMPTHTTHSTSTQHSCHPVTSAVSSDSRPTVAAGLPSLSSTHVAHAHSSVIPLHATY</sequence>
<evidence type="ECO:0000256" key="5">
    <source>
        <dbReference type="ARBA" id="ARBA00023242"/>
    </source>
</evidence>
<keyword evidence="2" id="KW-0217">Developmental protein</keyword>
<dbReference type="InterPro" id="IPR052002">
    <property type="entry name" value="Even-skipped_HD"/>
</dbReference>
<dbReference type="EMBL" id="JAIZAY010000009">
    <property type="protein sequence ID" value="KAJ8035977.1"/>
    <property type="molecule type" value="Genomic_DNA"/>
</dbReference>
<dbReference type="GO" id="GO:0000981">
    <property type="term" value="F:DNA-binding transcription factor activity, RNA polymerase II-specific"/>
    <property type="evidence" value="ECO:0007669"/>
    <property type="project" value="InterPro"/>
</dbReference>
<evidence type="ECO:0000259" key="10">
    <source>
        <dbReference type="PROSITE" id="PS50071"/>
    </source>
</evidence>
<keyword evidence="12" id="KW-1185">Reference proteome</keyword>
<evidence type="ECO:0000256" key="4">
    <source>
        <dbReference type="ARBA" id="ARBA00023155"/>
    </source>
</evidence>
<dbReference type="OrthoDB" id="6159439at2759"/>
<dbReference type="InterPro" id="IPR009057">
    <property type="entry name" value="Homeodomain-like_sf"/>
</dbReference>
<evidence type="ECO:0000313" key="12">
    <source>
        <dbReference type="Proteomes" id="UP001152320"/>
    </source>
</evidence>
<feature type="region of interest" description="Disordered" evidence="9">
    <location>
        <begin position="56"/>
        <end position="155"/>
    </location>
</feature>
<keyword evidence="4 7" id="KW-0371">Homeobox</keyword>
<dbReference type="PROSITE" id="PS00027">
    <property type="entry name" value="HOMEOBOX_1"/>
    <property type="match status" value="1"/>
</dbReference>
<keyword evidence="5 7" id="KW-0539">Nucleus</keyword>
<feature type="compositionally biased region" description="Low complexity" evidence="9">
    <location>
        <begin position="73"/>
        <end position="91"/>
    </location>
</feature>
<feature type="compositionally biased region" description="Basic and acidic residues" evidence="9">
    <location>
        <begin position="110"/>
        <end position="119"/>
    </location>
</feature>
<evidence type="ECO:0000256" key="2">
    <source>
        <dbReference type="ARBA" id="ARBA00022473"/>
    </source>
</evidence>
<dbReference type="InterPro" id="IPR017970">
    <property type="entry name" value="Homeobox_CS"/>
</dbReference>
<comment type="similarity">
    <text evidence="6">Belongs to the even-skipped homeobox family.</text>
</comment>
<feature type="compositionally biased region" description="Basic and acidic residues" evidence="9">
    <location>
        <begin position="128"/>
        <end position="138"/>
    </location>
</feature>
<accession>A0A9Q1C090</accession>
<dbReference type="SMART" id="SM00389">
    <property type="entry name" value="HOX"/>
    <property type="match status" value="1"/>
</dbReference>
<dbReference type="Gene3D" id="1.10.10.60">
    <property type="entry name" value="Homeodomain-like"/>
    <property type="match status" value="1"/>
</dbReference>
<comment type="subcellular location">
    <subcellularLocation>
        <location evidence="1 7 8">Nucleus</location>
    </subcellularLocation>
</comment>
<feature type="DNA-binding region" description="Homeobox" evidence="7">
    <location>
        <begin position="172"/>
        <end position="231"/>
    </location>
</feature>
<keyword evidence="3 7" id="KW-0238">DNA-binding</keyword>
<name>A0A9Q1C090_HOLLE</name>
<dbReference type="Proteomes" id="UP001152320">
    <property type="component" value="Chromosome 9"/>
</dbReference>
<feature type="domain" description="Homeobox" evidence="10">
    <location>
        <begin position="170"/>
        <end position="230"/>
    </location>
</feature>
<reference evidence="11" key="1">
    <citation type="submission" date="2021-10" db="EMBL/GenBank/DDBJ databases">
        <title>Tropical sea cucumber genome reveals ecological adaptation and Cuvierian tubules defense mechanism.</title>
        <authorList>
            <person name="Chen T."/>
        </authorList>
    </citation>
    <scope>NUCLEOTIDE SEQUENCE</scope>
    <source>
        <strain evidence="11">Nanhai2018</strain>
        <tissue evidence="11">Muscle</tissue>
    </source>
</reference>
<dbReference type="SUPFAM" id="SSF46689">
    <property type="entry name" value="Homeodomain-like"/>
    <property type="match status" value="1"/>
</dbReference>
<comment type="caution">
    <text evidence="11">The sequence shown here is derived from an EMBL/GenBank/DDBJ whole genome shotgun (WGS) entry which is preliminary data.</text>
</comment>
<protein>
    <submittedName>
        <fullName evidence="11">Homeobox even-skipped-like protein 2</fullName>
    </submittedName>
</protein>
<feature type="compositionally biased region" description="Basic and acidic residues" evidence="9">
    <location>
        <begin position="58"/>
        <end position="72"/>
    </location>
</feature>
<evidence type="ECO:0000256" key="6">
    <source>
        <dbReference type="ARBA" id="ARBA00038449"/>
    </source>
</evidence>
<dbReference type="PROSITE" id="PS50071">
    <property type="entry name" value="HOMEOBOX_2"/>
    <property type="match status" value="1"/>
</dbReference>
<dbReference type="InterPro" id="IPR001356">
    <property type="entry name" value="HD"/>
</dbReference>
<evidence type="ECO:0000256" key="7">
    <source>
        <dbReference type="PROSITE-ProRule" id="PRU00108"/>
    </source>
</evidence>
<dbReference type="PRINTS" id="PR00024">
    <property type="entry name" value="HOMEOBOX"/>
</dbReference>
<dbReference type="GO" id="GO:0005634">
    <property type="term" value="C:nucleus"/>
    <property type="evidence" value="ECO:0007669"/>
    <property type="project" value="UniProtKB-SubCell"/>
</dbReference>
<dbReference type="GO" id="GO:0000978">
    <property type="term" value="F:RNA polymerase II cis-regulatory region sequence-specific DNA binding"/>
    <property type="evidence" value="ECO:0007669"/>
    <property type="project" value="TreeGrafter"/>
</dbReference>
<evidence type="ECO:0000313" key="11">
    <source>
        <dbReference type="EMBL" id="KAJ8035977.1"/>
    </source>
</evidence>
<dbReference type="InterPro" id="IPR020479">
    <property type="entry name" value="HD_metazoa"/>
</dbReference>
<dbReference type="PANTHER" id="PTHR46294">
    <property type="entry name" value="SEGMENTATION PROTEIN EVEN-SKIPPED"/>
    <property type="match status" value="1"/>
</dbReference>
<feature type="region of interest" description="Disordered" evidence="9">
    <location>
        <begin position="357"/>
        <end position="385"/>
    </location>
</feature>
<dbReference type="AlphaFoldDB" id="A0A9Q1C090"/>